<proteinExistence type="predicted"/>
<organism evidence="1 2">
    <name type="scientific">Sphingobacterium griseoflavum</name>
    <dbReference type="NCBI Taxonomy" id="1474952"/>
    <lineage>
        <taxon>Bacteria</taxon>
        <taxon>Pseudomonadati</taxon>
        <taxon>Bacteroidota</taxon>
        <taxon>Sphingobacteriia</taxon>
        <taxon>Sphingobacteriales</taxon>
        <taxon>Sphingobacteriaceae</taxon>
        <taxon>Sphingobacterium</taxon>
    </lineage>
</organism>
<dbReference type="EMBL" id="BNAF01000011">
    <property type="protein sequence ID" value="GHE44120.1"/>
    <property type="molecule type" value="Genomic_DNA"/>
</dbReference>
<evidence type="ECO:0000313" key="2">
    <source>
        <dbReference type="Proteomes" id="UP000620550"/>
    </source>
</evidence>
<sequence length="120" mass="13563">MKKISLKNLNLKEVKQLSRKELKEVFAGYTGSEQYCGANAHYDSLLSKCVCNNGYYFSYPHNQCMEATGSGPSDPNPKMTACVGKKEYDPCSWTYQGMSYSGYCRHRMASELYCADTLFT</sequence>
<keyword evidence="2" id="KW-1185">Reference proteome</keyword>
<name>A0ABQ3HXF3_9SPHI</name>
<gene>
    <name evidence="1" type="ORF">GCM10017764_29360</name>
</gene>
<evidence type="ECO:0000313" key="1">
    <source>
        <dbReference type="EMBL" id="GHE44120.1"/>
    </source>
</evidence>
<comment type="caution">
    <text evidence="1">The sequence shown here is derived from an EMBL/GenBank/DDBJ whole genome shotgun (WGS) entry which is preliminary data.</text>
</comment>
<protein>
    <submittedName>
        <fullName evidence="1">Uncharacterized protein</fullName>
    </submittedName>
</protein>
<accession>A0ABQ3HXF3</accession>
<reference evidence="2" key="1">
    <citation type="journal article" date="2019" name="Int. J. Syst. Evol. Microbiol.">
        <title>The Global Catalogue of Microorganisms (GCM) 10K type strain sequencing project: providing services to taxonomists for standard genome sequencing and annotation.</title>
        <authorList>
            <consortium name="The Broad Institute Genomics Platform"/>
            <consortium name="The Broad Institute Genome Sequencing Center for Infectious Disease"/>
            <person name="Wu L."/>
            <person name="Ma J."/>
        </authorList>
    </citation>
    <scope>NUCLEOTIDE SEQUENCE [LARGE SCALE GENOMIC DNA]</scope>
    <source>
        <strain evidence="2">CGMCC 1.12966</strain>
    </source>
</reference>
<dbReference type="Proteomes" id="UP000620550">
    <property type="component" value="Unassembled WGS sequence"/>
</dbReference>
<dbReference type="RefSeq" id="WP_189627453.1">
    <property type="nucleotide sequence ID" value="NZ_BNAF01000011.1"/>
</dbReference>